<accession>A0A087UWI5</accession>
<organism evidence="1 2">
    <name type="scientific">Stegodyphus mimosarum</name>
    <name type="common">African social velvet spider</name>
    <dbReference type="NCBI Taxonomy" id="407821"/>
    <lineage>
        <taxon>Eukaryota</taxon>
        <taxon>Metazoa</taxon>
        <taxon>Ecdysozoa</taxon>
        <taxon>Arthropoda</taxon>
        <taxon>Chelicerata</taxon>
        <taxon>Arachnida</taxon>
        <taxon>Araneae</taxon>
        <taxon>Araneomorphae</taxon>
        <taxon>Entelegynae</taxon>
        <taxon>Eresoidea</taxon>
        <taxon>Eresidae</taxon>
        <taxon>Stegodyphus</taxon>
    </lineage>
</organism>
<dbReference type="EMBL" id="KK121999">
    <property type="protein sequence ID" value="KFM81724.1"/>
    <property type="molecule type" value="Genomic_DNA"/>
</dbReference>
<reference evidence="1 2" key="1">
    <citation type="submission" date="2013-11" db="EMBL/GenBank/DDBJ databases">
        <title>Genome sequencing of Stegodyphus mimosarum.</title>
        <authorList>
            <person name="Bechsgaard J."/>
        </authorList>
    </citation>
    <scope>NUCLEOTIDE SEQUENCE [LARGE SCALE GENOMIC DNA]</scope>
</reference>
<evidence type="ECO:0000313" key="2">
    <source>
        <dbReference type="Proteomes" id="UP000054359"/>
    </source>
</evidence>
<protein>
    <submittedName>
        <fullName evidence="1">Uncharacterized protein</fullName>
    </submittedName>
</protein>
<proteinExistence type="predicted"/>
<name>A0A087UWI5_STEMI</name>
<evidence type="ECO:0000313" key="1">
    <source>
        <dbReference type="EMBL" id="KFM81724.1"/>
    </source>
</evidence>
<feature type="non-terminal residue" evidence="1">
    <location>
        <position position="48"/>
    </location>
</feature>
<keyword evidence="2" id="KW-1185">Reference proteome</keyword>
<dbReference type="Proteomes" id="UP000054359">
    <property type="component" value="Unassembled WGS sequence"/>
</dbReference>
<gene>
    <name evidence="1" type="ORF">X975_01040</name>
</gene>
<dbReference type="AlphaFoldDB" id="A0A087UWI5"/>
<sequence>MRLSRFVLINSLMISRTMKSVFSITSASWYKYSHMCIRKQICSKYLFK</sequence>